<feature type="binding site" evidence="10">
    <location>
        <begin position="44"/>
        <end position="49"/>
    </location>
    <ligand>
        <name>substrate</name>
    </ligand>
</feature>
<dbReference type="HAMAP" id="MF_00185">
    <property type="entry name" value="IPP_trans"/>
    <property type="match status" value="1"/>
</dbReference>
<dbReference type="EMBL" id="FQYO01000001">
    <property type="protein sequence ID" value="SHI29902.1"/>
    <property type="molecule type" value="Genomic_DNA"/>
</dbReference>
<comment type="caution">
    <text evidence="10">Lacks conserved residue(s) required for the propagation of feature annotation.</text>
</comment>
<keyword evidence="6 10" id="KW-0547">Nucleotide-binding</keyword>
<comment type="subunit">
    <text evidence="10">Monomer.</text>
</comment>
<dbReference type="GO" id="GO:0006400">
    <property type="term" value="P:tRNA modification"/>
    <property type="evidence" value="ECO:0007669"/>
    <property type="project" value="TreeGrafter"/>
</dbReference>
<protein>
    <recommendedName>
        <fullName evidence="10">tRNA dimethylallyltransferase</fullName>
        <ecNumber evidence="10">2.5.1.75</ecNumber>
    </recommendedName>
    <alternativeName>
        <fullName evidence="10">Dimethylallyl diphosphate:tRNA dimethylallyltransferase</fullName>
        <shortName evidence="10">DMAPP:tRNA dimethylallyltransferase</shortName>
        <shortName evidence="10">DMATase</shortName>
    </alternativeName>
    <alternativeName>
        <fullName evidence="10">Isopentenyl-diphosphate:tRNA isopentenyltransferase</fullName>
        <shortName evidence="10">IPP transferase</shortName>
        <shortName evidence="10">IPPT</shortName>
        <shortName evidence="10">IPTase</shortName>
    </alternativeName>
</protein>
<keyword evidence="8 10" id="KW-0460">Magnesium</keyword>
<keyword evidence="4 10" id="KW-0808">Transferase</keyword>
<comment type="function">
    <text evidence="2 10 12">Catalyzes the transfer of a dimethylallyl group onto the adenine at position 37 in tRNAs that read codons beginning with uridine, leading to the formation of N6-(dimethylallyl)adenosine (i(6)A).</text>
</comment>
<feature type="site" description="Interaction with substrate tRNA" evidence="10">
    <location>
        <position position="151"/>
    </location>
</feature>
<evidence type="ECO:0000256" key="2">
    <source>
        <dbReference type="ARBA" id="ARBA00003213"/>
    </source>
</evidence>
<comment type="similarity">
    <text evidence="3 10 13">Belongs to the IPP transferase family.</text>
</comment>
<evidence type="ECO:0000256" key="3">
    <source>
        <dbReference type="ARBA" id="ARBA00005842"/>
    </source>
</evidence>
<dbReference type="RefSeq" id="WP_083600966.1">
    <property type="nucleotide sequence ID" value="NZ_FQYO01000001.1"/>
</dbReference>
<evidence type="ECO:0000256" key="1">
    <source>
        <dbReference type="ARBA" id="ARBA00001946"/>
    </source>
</evidence>
<evidence type="ECO:0000256" key="6">
    <source>
        <dbReference type="ARBA" id="ARBA00022741"/>
    </source>
</evidence>
<dbReference type="STRING" id="1447782.SAMN05444417_0124"/>
<dbReference type="OrthoDB" id="9776390at2"/>
<sequence length="315" mass="33625">MSESRAGINVAGERVTGETLDAEKLRARIAGLPPDRPVLIAGPTASGKSALALRIAEEAGGVVVNADALQVYAGWEVLTAQPPAEDRARAPHLLYGHLAPEADWSVGHWLRAVEPLLAGGARPIVTGGTGLYFTALTEGLAEVPPVPPAIRAQGDSLSLEALRDGLAPADAARIDIANRARVQRAWEVRRATGRALAEWQAAPAAPLLPPGSAERLLIDAPKDWLTPRIERRFDAMLAGGALDEARAMHPRWDPALPSSRAIGAAELIAHLEGRMGLDEVRVRAAIQTRQYAKRQRTWFRARMGDWSAVPALSTG</sequence>
<accession>A0A1M6A063</accession>
<evidence type="ECO:0000313" key="15">
    <source>
        <dbReference type="Proteomes" id="UP000184292"/>
    </source>
</evidence>
<dbReference type="Gene3D" id="1.10.20.140">
    <property type="match status" value="1"/>
</dbReference>
<evidence type="ECO:0000256" key="11">
    <source>
        <dbReference type="RuleBase" id="RU003783"/>
    </source>
</evidence>
<reference evidence="14 15" key="1">
    <citation type="submission" date="2016-11" db="EMBL/GenBank/DDBJ databases">
        <authorList>
            <person name="Jaros S."/>
            <person name="Januszkiewicz K."/>
            <person name="Wedrychowicz H."/>
        </authorList>
    </citation>
    <scope>NUCLEOTIDE SEQUENCE [LARGE SCALE GENOMIC DNA]</scope>
    <source>
        <strain evidence="14 15">DSM 100565</strain>
    </source>
</reference>
<feature type="binding site" evidence="10">
    <location>
        <begin position="42"/>
        <end position="49"/>
    </location>
    <ligand>
        <name>ATP</name>
        <dbReference type="ChEBI" id="CHEBI:30616"/>
    </ligand>
</feature>
<evidence type="ECO:0000256" key="10">
    <source>
        <dbReference type="HAMAP-Rule" id="MF_00185"/>
    </source>
</evidence>
<keyword evidence="5 10" id="KW-0819">tRNA processing</keyword>
<dbReference type="NCBIfam" id="TIGR00174">
    <property type="entry name" value="miaA"/>
    <property type="match status" value="1"/>
</dbReference>
<dbReference type="SUPFAM" id="SSF52540">
    <property type="entry name" value="P-loop containing nucleoside triphosphate hydrolases"/>
    <property type="match status" value="2"/>
</dbReference>
<evidence type="ECO:0000256" key="12">
    <source>
        <dbReference type="RuleBase" id="RU003784"/>
    </source>
</evidence>
<name>A0A1M6A063_9RHOB</name>
<evidence type="ECO:0000256" key="13">
    <source>
        <dbReference type="RuleBase" id="RU003785"/>
    </source>
</evidence>
<dbReference type="Gene3D" id="3.40.50.300">
    <property type="entry name" value="P-loop containing nucleotide triphosphate hydrolases"/>
    <property type="match status" value="1"/>
</dbReference>
<feature type="site" description="Interaction with substrate tRNA" evidence="10">
    <location>
        <position position="129"/>
    </location>
</feature>
<dbReference type="AlphaFoldDB" id="A0A1M6A063"/>
<dbReference type="InterPro" id="IPR027417">
    <property type="entry name" value="P-loop_NTPase"/>
</dbReference>
<dbReference type="GO" id="GO:0005524">
    <property type="term" value="F:ATP binding"/>
    <property type="evidence" value="ECO:0007669"/>
    <property type="project" value="UniProtKB-UniRule"/>
</dbReference>
<dbReference type="InterPro" id="IPR039657">
    <property type="entry name" value="Dimethylallyltransferase"/>
</dbReference>
<evidence type="ECO:0000256" key="8">
    <source>
        <dbReference type="ARBA" id="ARBA00022842"/>
    </source>
</evidence>
<evidence type="ECO:0000313" key="14">
    <source>
        <dbReference type="EMBL" id="SHI29902.1"/>
    </source>
</evidence>
<comment type="catalytic activity">
    <reaction evidence="9 10 11">
        <text>adenosine(37) in tRNA + dimethylallyl diphosphate = N(6)-dimethylallyladenosine(37) in tRNA + diphosphate</text>
        <dbReference type="Rhea" id="RHEA:26482"/>
        <dbReference type="Rhea" id="RHEA-COMP:10162"/>
        <dbReference type="Rhea" id="RHEA-COMP:10375"/>
        <dbReference type="ChEBI" id="CHEBI:33019"/>
        <dbReference type="ChEBI" id="CHEBI:57623"/>
        <dbReference type="ChEBI" id="CHEBI:74411"/>
        <dbReference type="ChEBI" id="CHEBI:74415"/>
        <dbReference type="EC" id="2.5.1.75"/>
    </reaction>
</comment>
<comment type="cofactor">
    <cofactor evidence="1 10">
        <name>Mg(2+)</name>
        <dbReference type="ChEBI" id="CHEBI:18420"/>
    </cofactor>
</comment>
<evidence type="ECO:0000256" key="9">
    <source>
        <dbReference type="ARBA" id="ARBA00049563"/>
    </source>
</evidence>
<dbReference type="EC" id="2.5.1.75" evidence="10"/>
<dbReference type="PANTHER" id="PTHR11088:SF60">
    <property type="entry name" value="TRNA DIMETHYLALLYLTRANSFERASE"/>
    <property type="match status" value="1"/>
</dbReference>
<gene>
    <name evidence="10" type="primary">miaA</name>
    <name evidence="14" type="ORF">SAMN05444417_0124</name>
</gene>
<evidence type="ECO:0000256" key="5">
    <source>
        <dbReference type="ARBA" id="ARBA00022694"/>
    </source>
</evidence>
<organism evidence="14 15">
    <name type="scientific">Wenxinia saemankumensis</name>
    <dbReference type="NCBI Taxonomy" id="1447782"/>
    <lineage>
        <taxon>Bacteria</taxon>
        <taxon>Pseudomonadati</taxon>
        <taxon>Pseudomonadota</taxon>
        <taxon>Alphaproteobacteria</taxon>
        <taxon>Rhodobacterales</taxon>
        <taxon>Roseobacteraceae</taxon>
        <taxon>Wenxinia</taxon>
    </lineage>
</organism>
<keyword evidence="7 10" id="KW-0067">ATP-binding</keyword>
<dbReference type="Pfam" id="PF01715">
    <property type="entry name" value="IPPT"/>
    <property type="match status" value="1"/>
</dbReference>
<evidence type="ECO:0000256" key="7">
    <source>
        <dbReference type="ARBA" id="ARBA00022840"/>
    </source>
</evidence>
<dbReference type="InterPro" id="IPR018022">
    <property type="entry name" value="IPT"/>
</dbReference>
<evidence type="ECO:0000256" key="4">
    <source>
        <dbReference type="ARBA" id="ARBA00022679"/>
    </source>
</evidence>
<proteinExistence type="inferred from homology"/>
<dbReference type="GO" id="GO:0052381">
    <property type="term" value="F:tRNA dimethylallyltransferase activity"/>
    <property type="evidence" value="ECO:0007669"/>
    <property type="project" value="UniProtKB-UniRule"/>
</dbReference>
<keyword evidence="15" id="KW-1185">Reference proteome</keyword>
<dbReference type="Proteomes" id="UP000184292">
    <property type="component" value="Unassembled WGS sequence"/>
</dbReference>
<dbReference type="PANTHER" id="PTHR11088">
    <property type="entry name" value="TRNA DIMETHYLALLYLTRANSFERASE"/>
    <property type="match status" value="1"/>
</dbReference>